<dbReference type="PROSITE" id="PS50016">
    <property type="entry name" value="ZF_PHD_2"/>
    <property type="match status" value="1"/>
</dbReference>
<evidence type="ECO:0000313" key="9">
    <source>
        <dbReference type="EMBL" id="KAF7722077.1"/>
    </source>
</evidence>
<feature type="compositionally biased region" description="Low complexity" evidence="7">
    <location>
        <begin position="737"/>
        <end position="749"/>
    </location>
</feature>
<keyword evidence="5" id="KW-0539">Nucleus</keyword>
<name>A0A8H7BFE9_9FUNG</name>
<proteinExistence type="predicted"/>
<dbReference type="OrthoDB" id="436852at2759"/>
<evidence type="ECO:0000256" key="3">
    <source>
        <dbReference type="ARBA" id="ARBA00022771"/>
    </source>
</evidence>
<feature type="compositionally biased region" description="Basic residues" evidence="7">
    <location>
        <begin position="80"/>
        <end position="92"/>
    </location>
</feature>
<feature type="region of interest" description="Disordered" evidence="7">
    <location>
        <begin position="737"/>
        <end position="914"/>
    </location>
</feature>
<dbReference type="Pfam" id="PF00628">
    <property type="entry name" value="PHD"/>
    <property type="match status" value="1"/>
</dbReference>
<organism evidence="9 10">
    <name type="scientific">Apophysomyces ossiformis</name>
    <dbReference type="NCBI Taxonomy" id="679940"/>
    <lineage>
        <taxon>Eukaryota</taxon>
        <taxon>Fungi</taxon>
        <taxon>Fungi incertae sedis</taxon>
        <taxon>Mucoromycota</taxon>
        <taxon>Mucoromycotina</taxon>
        <taxon>Mucoromycetes</taxon>
        <taxon>Mucorales</taxon>
        <taxon>Mucorineae</taxon>
        <taxon>Mucoraceae</taxon>
        <taxon>Apophysomyces</taxon>
    </lineage>
</organism>
<dbReference type="EMBL" id="JABAYA010000215">
    <property type="protein sequence ID" value="KAF7722077.1"/>
    <property type="molecule type" value="Genomic_DNA"/>
</dbReference>
<gene>
    <name evidence="9" type="ORF">EC973_003726</name>
</gene>
<feature type="region of interest" description="Disordered" evidence="7">
    <location>
        <begin position="580"/>
        <end position="614"/>
    </location>
</feature>
<dbReference type="Proteomes" id="UP000605846">
    <property type="component" value="Unassembled WGS sequence"/>
</dbReference>
<dbReference type="Gene3D" id="3.30.40.10">
    <property type="entry name" value="Zinc/RING finger domain, C3HC4 (zinc finger)"/>
    <property type="match status" value="1"/>
</dbReference>
<dbReference type="SMART" id="SM00249">
    <property type="entry name" value="PHD"/>
    <property type="match status" value="1"/>
</dbReference>
<keyword evidence="2" id="KW-0479">Metal-binding</keyword>
<feature type="region of interest" description="Disordered" evidence="7">
    <location>
        <begin position="393"/>
        <end position="413"/>
    </location>
</feature>
<feature type="region of interest" description="Disordered" evidence="7">
    <location>
        <begin position="275"/>
        <end position="328"/>
    </location>
</feature>
<evidence type="ECO:0000256" key="5">
    <source>
        <dbReference type="ARBA" id="ARBA00023242"/>
    </source>
</evidence>
<dbReference type="InterPro" id="IPR011011">
    <property type="entry name" value="Znf_FYVE_PHD"/>
</dbReference>
<dbReference type="PANTHER" id="PTHR46174:SF1">
    <property type="entry name" value="CXXC-TYPE ZINC FINGER PROTEIN 1"/>
    <property type="match status" value="1"/>
</dbReference>
<evidence type="ECO:0000256" key="2">
    <source>
        <dbReference type="ARBA" id="ARBA00022723"/>
    </source>
</evidence>
<evidence type="ECO:0000256" key="1">
    <source>
        <dbReference type="ARBA" id="ARBA00004123"/>
    </source>
</evidence>
<evidence type="ECO:0000256" key="4">
    <source>
        <dbReference type="ARBA" id="ARBA00022833"/>
    </source>
</evidence>
<dbReference type="PANTHER" id="PTHR46174">
    <property type="entry name" value="CXXC-TYPE ZINC FINGER PROTEIN 1"/>
    <property type="match status" value="1"/>
</dbReference>
<comment type="subcellular location">
    <subcellularLocation>
        <location evidence="1">Nucleus</location>
    </subcellularLocation>
</comment>
<comment type="caution">
    <text evidence="9">The sequence shown here is derived from an EMBL/GenBank/DDBJ whole genome shotgun (WGS) entry which is preliminary data.</text>
</comment>
<dbReference type="AlphaFoldDB" id="A0A8H7BFE9"/>
<feature type="region of interest" description="Disordered" evidence="7">
    <location>
        <begin position="156"/>
        <end position="210"/>
    </location>
</feature>
<dbReference type="InterPro" id="IPR013083">
    <property type="entry name" value="Znf_RING/FYVE/PHD"/>
</dbReference>
<dbReference type="InterPro" id="IPR037869">
    <property type="entry name" value="Spp1/CFP1"/>
</dbReference>
<sequence length="940" mass="102296">MSERFLVELSDSDLSLQLSDASTLSSDSDHSDHGYGNSDDDAENLSTSVASAKSKVEQKTTKATKKTTATKARQNNTKTSTRKKSSKTRRRSIANDAEDDAMVYCLCRKGYDGKEFMIACDKCQEWFHGKCVGINPKTVVEHYFCDACSKSKTSLTDAPVVQEKQKTPVKKSRSKNAGSSNSKKQTQSRKKSSKLPESHVSPATPKAPAAPKALEIEEDLDDICPVCDSECTCGTSTVNVEPQVKPSTEVFTSRSEADVWEVHDITPPIVEPIDPKVVERFGPNADDNEHAPVTPKAKRKPKKTKNHNRSGPRSRKDSERRRSIGHTVGVKGTIKLAKGFEGVSLSDTDEDVVVDVDDMDDLVNDLSPLSDHSSDDLDHDMYPNELHVSAQSPFATSSSYSSSIHIDSGDDEDIEKEEERAIIEEMMDNSDFDEDYPDSDDVAMRDSDEGYQYDEKNHEPDEYYIRNTHRWFSSEEEDEEYDYEEMQFYSDVEDAEESPGVNEEFVHDQLLPILDENVNLFDDIAAAFLHVLAPLADVANMEGDSTSIPNPGADLLHSNISLLSFDLANALISVDPSLQVQEGSDDGVSESADEMIRRPSLPSSAVSVSDSHAHDELTSETLSALSVLASEASLSLPLPTKESDTPDADPDLSGLEEVNPSSLMNASSYPAFPSMPNANGSLDTSSGDLSSVLSPAGNLPLPLTLDLKLQQQLLESLRISSGIHTDKIPASATAVASSSSSTLSSSPTSKKYNASHLSNSRQILPKPMTNTAGSSLPPSSSTHSSSSSSSSNSSSSGTTSHSGDNLAPAGLNMMSSESQEHDSTVTHKKRAHTETSVKGKKRRISNVKANTLPRHSTSDFSPCVEAATPSPSVSEKEPTPVSMDDLVDTSQLDTRSSSRSPSPEPDDVDARFSRDLSRWQRIPIGAFRLLRAKNRLWLER</sequence>
<dbReference type="GO" id="GO:0048188">
    <property type="term" value="C:Set1C/COMPASS complex"/>
    <property type="evidence" value="ECO:0007669"/>
    <property type="project" value="InterPro"/>
</dbReference>
<reference evidence="9" key="1">
    <citation type="submission" date="2020-01" db="EMBL/GenBank/DDBJ databases">
        <title>Genome Sequencing of Three Apophysomyces-Like Fungal Strains Confirms a Novel Fungal Genus in the Mucoromycota with divergent Burkholderia-like Endosymbiotic Bacteria.</title>
        <authorList>
            <person name="Stajich J.E."/>
            <person name="Macias A.M."/>
            <person name="Carter-House D."/>
            <person name="Lovett B."/>
            <person name="Kasson L.R."/>
            <person name="Berry K."/>
            <person name="Grigoriev I."/>
            <person name="Chang Y."/>
            <person name="Spatafora J."/>
            <person name="Kasson M.T."/>
        </authorList>
    </citation>
    <scope>NUCLEOTIDE SEQUENCE</scope>
    <source>
        <strain evidence="9">NRRL A-21654</strain>
    </source>
</reference>
<feature type="compositionally biased region" description="Polar residues" evidence="7">
    <location>
        <begin position="750"/>
        <end position="772"/>
    </location>
</feature>
<accession>A0A8H7BFE9</accession>
<evidence type="ECO:0000256" key="6">
    <source>
        <dbReference type="PROSITE-ProRule" id="PRU00146"/>
    </source>
</evidence>
<dbReference type="PROSITE" id="PS01359">
    <property type="entry name" value="ZF_PHD_1"/>
    <property type="match status" value="1"/>
</dbReference>
<feature type="compositionally biased region" description="Basic residues" evidence="7">
    <location>
        <begin position="296"/>
        <end position="313"/>
    </location>
</feature>
<feature type="region of interest" description="Disordered" evidence="7">
    <location>
        <begin position="636"/>
        <end position="670"/>
    </location>
</feature>
<protein>
    <recommendedName>
        <fullName evidence="8">PHD-type domain-containing protein</fullName>
    </recommendedName>
</protein>
<keyword evidence="4" id="KW-0862">Zinc</keyword>
<dbReference type="GO" id="GO:0008270">
    <property type="term" value="F:zinc ion binding"/>
    <property type="evidence" value="ECO:0007669"/>
    <property type="project" value="UniProtKB-KW"/>
</dbReference>
<keyword evidence="3 6" id="KW-0863">Zinc-finger</keyword>
<feature type="region of interest" description="Disordered" evidence="7">
    <location>
        <begin position="19"/>
        <end position="93"/>
    </location>
</feature>
<feature type="compositionally biased region" description="Polar residues" evidence="7">
    <location>
        <begin position="847"/>
        <end position="860"/>
    </location>
</feature>
<feature type="domain" description="PHD-type" evidence="8">
    <location>
        <begin position="102"/>
        <end position="151"/>
    </location>
</feature>
<dbReference type="GO" id="GO:0045893">
    <property type="term" value="P:positive regulation of DNA-templated transcription"/>
    <property type="evidence" value="ECO:0007669"/>
    <property type="project" value="TreeGrafter"/>
</dbReference>
<keyword evidence="10" id="KW-1185">Reference proteome</keyword>
<dbReference type="SUPFAM" id="SSF57903">
    <property type="entry name" value="FYVE/PHD zinc finger"/>
    <property type="match status" value="1"/>
</dbReference>
<feature type="compositionally biased region" description="Low complexity" evidence="7">
    <location>
        <begin position="397"/>
        <end position="406"/>
    </location>
</feature>
<evidence type="ECO:0000313" key="10">
    <source>
        <dbReference type="Proteomes" id="UP000605846"/>
    </source>
</evidence>
<dbReference type="InterPro" id="IPR019786">
    <property type="entry name" value="Zinc_finger_PHD-type_CS"/>
</dbReference>
<evidence type="ECO:0000259" key="8">
    <source>
        <dbReference type="PROSITE" id="PS50016"/>
    </source>
</evidence>
<dbReference type="InterPro" id="IPR019787">
    <property type="entry name" value="Znf_PHD-finger"/>
</dbReference>
<feature type="compositionally biased region" description="Acidic residues" evidence="7">
    <location>
        <begin position="583"/>
        <end position="593"/>
    </location>
</feature>
<evidence type="ECO:0000256" key="7">
    <source>
        <dbReference type="SAM" id="MobiDB-lite"/>
    </source>
</evidence>
<feature type="compositionally biased region" description="Low complexity" evidence="7">
    <location>
        <begin position="66"/>
        <end position="79"/>
    </location>
</feature>
<dbReference type="InterPro" id="IPR001965">
    <property type="entry name" value="Znf_PHD"/>
</dbReference>
<feature type="compositionally biased region" description="Low complexity" evidence="7">
    <location>
        <begin position="773"/>
        <end position="803"/>
    </location>
</feature>
<feature type="compositionally biased region" description="Polar residues" evidence="7">
    <location>
        <begin position="659"/>
        <end position="668"/>
    </location>
</feature>